<reference evidence="1 2" key="2">
    <citation type="journal article" date="2009" name="Proc. Natl. Acad. Sci. U.S.A.">
        <title>On the chimeric nature, thermophilic origin, and phylogenetic placement of the Thermotogales.</title>
        <authorList>
            <person name="Zhaxybayeva O."/>
            <person name="Swithers K.S."/>
            <person name="Lapierre P."/>
            <person name="Fournier G.P."/>
            <person name="Bickhart D.M."/>
            <person name="DeBoy R.T."/>
            <person name="Nelson K.E."/>
            <person name="Nesbo C.L."/>
            <person name="Doolittle W.F."/>
            <person name="Gogarten J.P."/>
            <person name="Noll K.M."/>
        </authorList>
    </citation>
    <scope>NUCLEOTIDE SEQUENCE [LARGE SCALE GENOMIC DNA]</scope>
    <source>
        <strain evidence="2">ATCC 35602 / DSM 5306 / Rt17-B1</strain>
    </source>
</reference>
<keyword evidence="2" id="KW-1185">Reference proteome</keyword>
<sequence>MSKSKFFIIFLTLFSTAVFAFVNIGVGYGINNNNWVVRVGYEDNMFSLNGNYFVNLEWGIDGSILFETPLGVSTGPMIGIVNDFQNNKIYMNYGGFIGYEYKGQKGQFDIKFALLMEYGSSLNFLDNLFASFRTYIPDPPGMKMKDKLYVEMSYFKQRIYIVVGLLEPF</sequence>
<evidence type="ECO:0000313" key="2">
    <source>
        <dbReference type="Proteomes" id="UP000002415"/>
    </source>
</evidence>
<dbReference type="Proteomes" id="UP000002415">
    <property type="component" value="Chromosome"/>
</dbReference>
<reference evidence="1 2" key="1">
    <citation type="submission" date="2007-07" db="EMBL/GenBank/DDBJ databases">
        <title>Complete sequence of Fervidobacterium nodosum Rt17-B1.</title>
        <authorList>
            <consortium name="US DOE Joint Genome Institute"/>
            <person name="Copeland A."/>
            <person name="Lucas S."/>
            <person name="Lapidus A."/>
            <person name="Barry K."/>
            <person name="Glavina del Rio T."/>
            <person name="Dalin E."/>
            <person name="Tice H."/>
            <person name="Pitluck S."/>
            <person name="Saunders E."/>
            <person name="Brettin T."/>
            <person name="Bruce D."/>
            <person name="Detter J.C."/>
            <person name="Han C."/>
            <person name="Schmutz J."/>
            <person name="Larimer F."/>
            <person name="Land M."/>
            <person name="Hauser L."/>
            <person name="Kyrpides N."/>
            <person name="Mikhailova N."/>
            <person name="Nelson K."/>
            <person name="Gogarten J.P."/>
            <person name="Noll K."/>
            <person name="Richardson P."/>
        </authorList>
    </citation>
    <scope>NUCLEOTIDE SEQUENCE [LARGE SCALE GENOMIC DNA]</scope>
    <source>
        <strain evidence="2">ATCC 35602 / DSM 5306 / Rt17-B1</strain>
    </source>
</reference>
<dbReference type="AlphaFoldDB" id="A7HNX6"/>
<dbReference type="EMBL" id="CP000771">
    <property type="protein sequence ID" value="ABS61609.1"/>
    <property type="molecule type" value="Genomic_DNA"/>
</dbReference>
<gene>
    <name evidence="1" type="ordered locus">Fnod_1776</name>
</gene>
<protein>
    <recommendedName>
        <fullName evidence="3">Outer membrane protein beta-barrel domain-containing protein</fullName>
    </recommendedName>
</protein>
<accession>A7HNX6</accession>
<dbReference type="OrthoDB" id="44966at2"/>
<organism evidence="1 2">
    <name type="scientific">Fervidobacterium nodosum (strain ATCC 35602 / DSM 5306 / Rt17-B1)</name>
    <dbReference type="NCBI Taxonomy" id="381764"/>
    <lineage>
        <taxon>Bacteria</taxon>
        <taxon>Thermotogati</taxon>
        <taxon>Thermotogota</taxon>
        <taxon>Thermotogae</taxon>
        <taxon>Thermotogales</taxon>
        <taxon>Fervidobacteriaceae</taxon>
        <taxon>Fervidobacterium</taxon>
    </lineage>
</organism>
<name>A7HNX6_FERNB</name>
<evidence type="ECO:0008006" key="3">
    <source>
        <dbReference type="Google" id="ProtNLM"/>
    </source>
</evidence>
<dbReference type="STRING" id="381764.Fnod_1776"/>
<proteinExistence type="predicted"/>
<dbReference type="KEGG" id="fno:Fnod_1776"/>
<dbReference type="RefSeq" id="WP_011994900.1">
    <property type="nucleotide sequence ID" value="NC_009718.1"/>
</dbReference>
<evidence type="ECO:0000313" key="1">
    <source>
        <dbReference type="EMBL" id="ABS61609.1"/>
    </source>
</evidence>
<dbReference type="HOGENOM" id="CLU_1584018_0_0_0"/>